<dbReference type="Proteomes" id="UP001163603">
    <property type="component" value="Chromosome 11"/>
</dbReference>
<evidence type="ECO:0000313" key="2">
    <source>
        <dbReference type="Proteomes" id="UP001163603"/>
    </source>
</evidence>
<reference evidence="2" key="1">
    <citation type="journal article" date="2023" name="G3 (Bethesda)">
        <title>Genome assembly and association tests identify interacting loci associated with vigor, precocity, and sex in interspecific pistachio rootstocks.</title>
        <authorList>
            <person name="Palmer W."/>
            <person name="Jacygrad E."/>
            <person name="Sagayaradj S."/>
            <person name="Cavanaugh K."/>
            <person name="Han R."/>
            <person name="Bertier L."/>
            <person name="Beede B."/>
            <person name="Kafkas S."/>
            <person name="Golino D."/>
            <person name="Preece J."/>
            <person name="Michelmore R."/>
        </authorList>
    </citation>
    <scope>NUCLEOTIDE SEQUENCE [LARGE SCALE GENOMIC DNA]</scope>
</reference>
<evidence type="ECO:0000313" key="1">
    <source>
        <dbReference type="EMBL" id="KAJ0020389.1"/>
    </source>
</evidence>
<protein>
    <submittedName>
        <fullName evidence="1">Uncharacterized protein</fullName>
    </submittedName>
</protein>
<name>A0ACC0XQ45_9ROSI</name>
<accession>A0ACC0XQ45</accession>
<dbReference type="EMBL" id="CM047746">
    <property type="protein sequence ID" value="KAJ0020389.1"/>
    <property type="molecule type" value="Genomic_DNA"/>
</dbReference>
<gene>
    <name evidence="1" type="ORF">Pint_31435</name>
</gene>
<sequence>MPFEEAKKDNPSMIVQNETGGPSRVDDIEDSIPTIIGKLPKHLQAPLSSLELKFVDTWEGFEDVNPFDLLVNVVQLHNQTSCALNIFFNKAHTKLSFQEKSGSKYEEMKEELAKFRECLSMANRVAQDA</sequence>
<keyword evidence="2" id="KW-1185">Reference proteome</keyword>
<comment type="caution">
    <text evidence="1">The sequence shown here is derived from an EMBL/GenBank/DDBJ whole genome shotgun (WGS) entry which is preliminary data.</text>
</comment>
<organism evidence="1 2">
    <name type="scientific">Pistacia integerrima</name>
    <dbReference type="NCBI Taxonomy" id="434235"/>
    <lineage>
        <taxon>Eukaryota</taxon>
        <taxon>Viridiplantae</taxon>
        <taxon>Streptophyta</taxon>
        <taxon>Embryophyta</taxon>
        <taxon>Tracheophyta</taxon>
        <taxon>Spermatophyta</taxon>
        <taxon>Magnoliopsida</taxon>
        <taxon>eudicotyledons</taxon>
        <taxon>Gunneridae</taxon>
        <taxon>Pentapetalae</taxon>
        <taxon>rosids</taxon>
        <taxon>malvids</taxon>
        <taxon>Sapindales</taxon>
        <taxon>Anacardiaceae</taxon>
        <taxon>Pistacia</taxon>
    </lineage>
</organism>
<proteinExistence type="predicted"/>